<gene>
    <name evidence="3" type="primary">BQ5605_C043g12093</name>
    <name evidence="3" type="ORF">BQ5605_C043G12093</name>
</gene>
<accession>A0A2X0MQT4</accession>
<sequence>MMGTTRGDALAWVQRMKDHGGKRRTISKLSNADVRHLATNLDVEAASRRLPTDKKLVWEQEKWYADTRKSMIDCIWRMCEVKKKDGSTSARARKERPNKQKSITQGSPGSSVTEGGGADPNELNAELNVDPDFDENADDPDLENINEPGPDGTPVSDEERLRLLEIARGLHDTLFEPIPGSVDHDGMRNVRIKAERDTFNSRSKAARGTETTAYKRFCFWMATQPLDDPDRADTIDLGRLFEYMQWVALLKVKGKGTLLSANTLKGQWTMANRFKLCQEAARGKSNDRGMTLARVQKYVSGLYRGAAQAGHDNPSYGVLANTGLDEGSHHAWDHNKATYKFLRRKVMYEKAMVRGKGTGGEKVGERAVEVDETQPNRWCCESTCSDDRFQLRRAGASHSPLTRQYAIVLLCFGTLARGNTVVNIRLCHVVLWSLSMPPLFTETVYDDLNPTAAPTAREQWGIMVIATAGKVLSGTDRKEGGKDVNGISPHKYAGQCTIGALAIYMHWQYDEYDQRRNSHVKPTFFTRAIAEMNTKLGREAGVQPIDWFDDSTLRQTRLCSSGESNTIVPPSHAVARAGFVVYKWVGRLFSSKVMHYARSAQTRILEQELGCPAADVKRIGHWVVETCDVVYLCKTPAKAVLAIAGFSPGEPYIVPRLSIRPPEDLQRLIFPWLDEPNLAAALDHERHVAPDGRTMSKDTAAHFLGLRKLRSFLLLHLAEVYRHAPESPLFVELPLFRNEGGTEALAWICDEYPTLIKEALSLEAKLRRDVATQLQETQYHAAVERRADREGIKADVKMHMDMHMDSIDTKLDAVLKALTGGPFSGPLSSSAEAASTSGPLAGVVQPTPGASITIPSTLAGADGVEAPSVSQEYRLPPPDAFRRHISGRAISVPEIMELAKASSGSFDWRKLLNNVVYPNKLWLVYRPKDMAAYKTIQEIVDDWEAERLIGNEKLPPLSMLDELFPQFETEMRVVENYYKVKNNLVPPSPPRSTRSSQEAVVKESWRKESDIVLGGSTKLWAKFITIIRAREYKAHEIAQRAGRPEVNAVARSEAQQQLELQFQNAKMSINQFVTKVLTNDADAPKRPNAKKRKSSEADV</sequence>
<evidence type="ECO:0000313" key="3">
    <source>
        <dbReference type="EMBL" id="SGZ32144.1"/>
    </source>
</evidence>
<proteinExistence type="predicted"/>
<dbReference type="Gene3D" id="1.10.443.20">
    <property type="entry name" value="Centromere DNA-binding protein complex CBF3 subunit, domain 2"/>
    <property type="match status" value="1"/>
</dbReference>
<dbReference type="InterPro" id="IPR038279">
    <property type="entry name" value="Ndc10_dom2_sf"/>
</dbReference>
<name>A0A2X0MQT4_9BASI</name>
<dbReference type="Pfam" id="PF16787">
    <property type="entry name" value="NDC10_II"/>
    <property type="match status" value="1"/>
</dbReference>
<feature type="compositionally biased region" description="Polar residues" evidence="1">
    <location>
        <begin position="100"/>
        <end position="113"/>
    </location>
</feature>
<evidence type="ECO:0000256" key="1">
    <source>
        <dbReference type="SAM" id="MobiDB-lite"/>
    </source>
</evidence>
<evidence type="ECO:0000313" key="4">
    <source>
        <dbReference type="Proteomes" id="UP000249464"/>
    </source>
</evidence>
<feature type="region of interest" description="Disordered" evidence="1">
    <location>
        <begin position="85"/>
        <end position="156"/>
    </location>
</feature>
<evidence type="ECO:0000259" key="2">
    <source>
        <dbReference type="Pfam" id="PF16787"/>
    </source>
</evidence>
<dbReference type="EMBL" id="FQNC01000117">
    <property type="protein sequence ID" value="SGZ32144.1"/>
    <property type="molecule type" value="Genomic_DNA"/>
</dbReference>
<organism evidence="3 4">
    <name type="scientific">Microbotryum silenes-dioicae</name>
    <dbReference type="NCBI Taxonomy" id="796604"/>
    <lineage>
        <taxon>Eukaryota</taxon>
        <taxon>Fungi</taxon>
        <taxon>Dikarya</taxon>
        <taxon>Basidiomycota</taxon>
        <taxon>Pucciniomycotina</taxon>
        <taxon>Microbotryomycetes</taxon>
        <taxon>Microbotryales</taxon>
        <taxon>Microbotryaceae</taxon>
        <taxon>Microbotryum</taxon>
    </lineage>
</organism>
<dbReference type="STRING" id="796604.A0A2X0MQT4"/>
<dbReference type="GO" id="GO:0003677">
    <property type="term" value="F:DNA binding"/>
    <property type="evidence" value="ECO:0007669"/>
    <property type="project" value="InterPro"/>
</dbReference>
<dbReference type="InterPro" id="IPR031872">
    <property type="entry name" value="NDC10_II"/>
</dbReference>
<reference evidence="3 4" key="1">
    <citation type="submission" date="2016-11" db="EMBL/GenBank/DDBJ databases">
        <authorList>
            <person name="Jaros S."/>
            <person name="Januszkiewicz K."/>
            <person name="Wedrychowicz H."/>
        </authorList>
    </citation>
    <scope>NUCLEOTIDE SEQUENCE [LARGE SCALE GENOMIC DNA]</scope>
</reference>
<feature type="region of interest" description="Disordered" evidence="1">
    <location>
        <begin position="1078"/>
        <end position="1099"/>
    </location>
</feature>
<keyword evidence="4" id="KW-1185">Reference proteome</keyword>
<protein>
    <submittedName>
        <fullName evidence="3">BQ5605_C043g12093 protein</fullName>
    </submittedName>
</protein>
<dbReference type="AlphaFoldDB" id="A0A2X0MQT4"/>
<dbReference type="Proteomes" id="UP000249464">
    <property type="component" value="Unassembled WGS sequence"/>
</dbReference>
<feature type="compositionally biased region" description="Acidic residues" evidence="1">
    <location>
        <begin position="129"/>
        <end position="144"/>
    </location>
</feature>
<feature type="domain" description="Ndc10" evidence="2">
    <location>
        <begin position="475"/>
        <end position="739"/>
    </location>
</feature>